<reference evidence="3 4" key="1">
    <citation type="submission" date="2019-12" db="EMBL/GenBank/DDBJ databases">
        <authorList>
            <person name="Floudas D."/>
            <person name="Bentzer J."/>
            <person name="Ahren D."/>
            <person name="Johansson T."/>
            <person name="Persson P."/>
            <person name="Tunlid A."/>
        </authorList>
    </citation>
    <scope>NUCLEOTIDE SEQUENCE [LARGE SCALE GENOMIC DNA]</scope>
    <source>
        <strain evidence="3 4">CBS 102.39</strain>
    </source>
</reference>
<proteinExistence type="predicted"/>
<feature type="compositionally biased region" description="Low complexity" evidence="1">
    <location>
        <begin position="356"/>
        <end position="371"/>
    </location>
</feature>
<protein>
    <submittedName>
        <fullName evidence="3">Uncharacterized protein</fullName>
    </submittedName>
</protein>
<feature type="compositionally biased region" description="Basic residues" evidence="1">
    <location>
        <begin position="425"/>
        <end position="440"/>
    </location>
</feature>
<dbReference type="AlphaFoldDB" id="A0A8H4R5E7"/>
<dbReference type="PANTHER" id="PTHR34587:SF2">
    <property type="entry name" value="G-PROTEIN COUPLED RECEPTORS FAMILY 1 PROFILE DOMAIN-CONTAINING PROTEIN"/>
    <property type="match status" value="1"/>
</dbReference>
<dbReference type="InterPro" id="IPR053216">
    <property type="entry name" value="Appressorial_penetr-assoc"/>
</dbReference>
<dbReference type="Proteomes" id="UP000521872">
    <property type="component" value="Unassembled WGS sequence"/>
</dbReference>
<evidence type="ECO:0000313" key="3">
    <source>
        <dbReference type="EMBL" id="KAF4623213.1"/>
    </source>
</evidence>
<organism evidence="3 4">
    <name type="scientific">Agrocybe pediades</name>
    <dbReference type="NCBI Taxonomy" id="84607"/>
    <lineage>
        <taxon>Eukaryota</taxon>
        <taxon>Fungi</taxon>
        <taxon>Dikarya</taxon>
        <taxon>Basidiomycota</taxon>
        <taxon>Agaricomycotina</taxon>
        <taxon>Agaricomycetes</taxon>
        <taxon>Agaricomycetidae</taxon>
        <taxon>Agaricales</taxon>
        <taxon>Agaricineae</taxon>
        <taxon>Strophariaceae</taxon>
        <taxon>Agrocybe</taxon>
    </lineage>
</organism>
<feature type="region of interest" description="Disordered" evidence="1">
    <location>
        <begin position="330"/>
        <end position="440"/>
    </location>
</feature>
<name>A0A8H4R5E7_9AGAR</name>
<dbReference type="EMBL" id="JAACJL010000001">
    <property type="protein sequence ID" value="KAF4623213.1"/>
    <property type="molecule type" value="Genomic_DNA"/>
</dbReference>
<feature type="chain" id="PRO_5034119575" evidence="2">
    <location>
        <begin position="23"/>
        <end position="440"/>
    </location>
</feature>
<evidence type="ECO:0000256" key="2">
    <source>
        <dbReference type="SAM" id="SignalP"/>
    </source>
</evidence>
<comment type="caution">
    <text evidence="3">The sequence shown here is derived from an EMBL/GenBank/DDBJ whole genome shotgun (WGS) entry which is preliminary data.</text>
</comment>
<feature type="signal peptide" evidence="2">
    <location>
        <begin position="1"/>
        <end position="22"/>
    </location>
</feature>
<dbReference type="PANTHER" id="PTHR34587">
    <property type="entry name" value="VWFA DOMAIN-CONTAINING PROTEIN"/>
    <property type="match status" value="1"/>
</dbReference>
<evidence type="ECO:0000256" key="1">
    <source>
        <dbReference type="SAM" id="MobiDB-lite"/>
    </source>
</evidence>
<evidence type="ECO:0000313" key="4">
    <source>
        <dbReference type="Proteomes" id="UP000521872"/>
    </source>
</evidence>
<feature type="compositionally biased region" description="Low complexity" evidence="1">
    <location>
        <begin position="380"/>
        <end position="411"/>
    </location>
</feature>
<sequence length="440" mass="42364">MKFTNAISTALIIIPSAVNVAANLDRRQDDSKGKGGNAGGNANDNSDPQKSLTLDPKVIASGFANDGQDQPTEGQVPSLTSTNNFINFCLLSPNLPITNGQQITSGSCNPAPIGLIPSVDKMPSAKFTNPKNGDTVAASKPFTISVVIKNLQTGSFVNANKNYFAAPQQLNGGGIIVGHSHVVIDPLSSLSQTTPTDPQKFIFFKGLNAVAQNGVLTADVTSGVPPGAYRLCSINTSSNHQPAIVPVAQHGFLDDCIYFSATPDGAPAAGSGNGGGADGANAGAGKDGNAAGGNGADNGAGAGAGKGGAGDAAGADAGAGKDGAGGNAGKDGAGGDASNGAGKDAGNGAPKGAGNDGNAADNGANKDAGAGSANGGNAGDSGAANGADSNGGTANADLSASVANADPSAGAADGGANGKGEAGRGRGKHNKQRKAGRALP</sequence>
<feature type="compositionally biased region" description="Gly residues" evidence="1">
    <location>
        <begin position="330"/>
        <end position="355"/>
    </location>
</feature>
<keyword evidence="2" id="KW-0732">Signal</keyword>
<keyword evidence="4" id="KW-1185">Reference proteome</keyword>
<gene>
    <name evidence="3" type="ORF">D9613_002000</name>
</gene>
<feature type="region of interest" description="Disordered" evidence="1">
    <location>
        <begin position="27"/>
        <end position="53"/>
    </location>
</feature>
<accession>A0A8H4R5E7</accession>